<sequence>MTALPQDWLVPRADGWTLSDVQELPEGARVEVLDGALIVNPSPLPIHQRVMRRLAAVLEGQLPDGWQLETDVDVMLAENPLDHVAPDIVVFSADIPLTTRPIPGGAVLLVVEVVSKGSRKEDRGSKPIAYAEAGVPHYWRVEGPASGEDVVTVHTYELPSGGTRYETTGSREETSTAVLDRRRITVDLTALS</sequence>
<dbReference type="InterPro" id="IPR011335">
    <property type="entry name" value="Restrct_endonuc-II-like"/>
</dbReference>
<protein>
    <submittedName>
        <fullName evidence="2">Uma2 family endonuclease</fullName>
    </submittedName>
</protein>
<keyword evidence="2" id="KW-0255">Endonuclease</keyword>
<dbReference type="PANTHER" id="PTHR35400:SF3">
    <property type="entry name" value="SLL1072 PROTEIN"/>
    <property type="match status" value="1"/>
</dbReference>
<feature type="domain" description="Putative restriction endonuclease" evidence="1">
    <location>
        <begin position="21"/>
        <end position="175"/>
    </location>
</feature>
<dbReference type="PANTHER" id="PTHR35400">
    <property type="entry name" value="SLR1083 PROTEIN"/>
    <property type="match status" value="1"/>
</dbReference>
<gene>
    <name evidence="2" type="ORF">ACFQ1S_06420</name>
</gene>
<evidence type="ECO:0000313" key="3">
    <source>
        <dbReference type="Proteomes" id="UP001597045"/>
    </source>
</evidence>
<dbReference type="Pfam" id="PF05685">
    <property type="entry name" value="Uma2"/>
    <property type="match status" value="1"/>
</dbReference>
<dbReference type="InterPro" id="IPR012296">
    <property type="entry name" value="Nuclease_put_TT1808"/>
</dbReference>
<dbReference type="GO" id="GO:0004519">
    <property type="term" value="F:endonuclease activity"/>
    <property type="evidence" value="ECO:0007669"/>
    <property type="project" value="UniProtKB-KW"/>
</dbReference>
<dbReference type="Gene3D" id="3.90.1570.10">
    <property type="entry name" value="tt1808, chain A"/>
    <property type="match status" value="1"/>
</dbReference>
<keyword evidence="2" id="KW-0378">Hydrolase</keyword>
<evidence type="ECO:0000313" key="2">
    <source>
        <dbReference type="EMBL" id="MFD1045251.1"/>
    </source>
</evidence>
<dbReference type="EMBL" id="JBHTIS010000246">
    <property type="protein sequence ID" value="MFD1045251.1"/>
    <property type="molecule type" value="Genomic_DNA"/>
</dbReference>
<organism evidence="2 3">
    <name type="scientific">Kibdelosporangium lantanae</name>
    <dbReference type="NCBI Taxonomy" id="1497396"/>
    <lineage>
        <taxon>Bacteria</taxon>
        <taxon>Bacillati</taxon>
        <taxon>Actinomycetota</taxon>
        <taxon>Actinomycetes</taxon>
        <taxon>Pseudonocardiales</taxon>
        <taxon>Pseudonocardiaceae</taxon>
        <taxon>Kibdelosporangium</taxon>
    </lineage>
</organism>
<accession>A0ABW3M5F8</accession>
<keyword evidence="2" id="KW-0540">Nuclease</keyword>
<proteinExistence type="predicted"/>
<name>A0ABW3M5F8_9PSEU</name>
<reference evidence="3" key="1">
    <citation type="journal article" date="2019" name="Int. J. Syst. Evol. Microbiol.">
        <title>The Global Catalogue of Microorganisms (GCM) 10K type strain sequencing project: providing services to taxonomists for standard genome sequencing and annotation.</title>
        <authorList>
            <consortium name="The Broad Institute Genomics Platform"/>
            <consortium name="The Broad Institute Genome Sequencing Center for Infectious Disease"/>
            <person name="Wu L."/>
            <person name="Ma J."/>
        </authorList>
    </citation>
    <scope>NUCLEOTIDE SEQUENCE [LARGE SCALE GENOMIC DNA]</scope>
    <source>
        <strain evidence="3">JCM 31486</strain>
    </source>
</reference>
<evidence type="ECO:0000259" key="1">
    <source>
        <dbReference type="Pfam" id="PF05685"/>
    </source>
</evidence>
<dbReference type="Proteomes" id="UP001597045">
    <property type="component" value="Unassembled WGS sequence"/>
</dbReference>
<dbReference type="InterPro" id="IPR008538">
    <property type="entry name" value="Uma2"/>
</dbReference>
<dbReference type="SUPFAM" id="SSF52980">
    <property type="entry name" value="Restriction endonuclease-like"/>
    <property type="match status" value="1"/>
</dbReference>
<dbReference type="CDD" id="cd06260">
    <property type="entry name" value="DUF820-like"/>
    <property type="match status" value="1"/>
</dbReference>
<comment type="caution">
    <text evidence="2">The sequence shown here is derived from an EMBL/GenBank/DDBJ whole genome shotgun (WGS) entry which is preliminary data.</text>
</comment>
<keyword evidence="3" id="KW-1185">Reference proteome</keyword>